<dbReference type="SUPFAM" id="SSF46955">
    <property type="entry name" value="Putative DNA-binding domain"/>
    <property type="match status" value="1"/>
</dbReference>
<feature type="domain" description="Helix-turn-helix" evidence="1">
    <location>
        <begin position="21"/>
        <end position="69"/>
    </location>
</feature>
<name>A0A645GCG6_9ZZZZ</name>
<dbReference type="NCBIfam" id="TIGR01764">
    <property type="entry name" value="excise"/>
    <property type="match status" value="1"/>
</dbReference>
<accession>A0A645GCG6</accession>
<protein>
    <recommendedName>
        <fullName evidence="1">Helix-turn-helix domain-containing protein</fullName>
    </recommendedName>
</protein>
<evidence type="ECO:0000259" key="1">
    <source>
        <dbReference type="Pfam" id="PF12728"/>
    </source>
</evidence>
<comment type="caution">
    <text evidence="2">The sequence shown here is derived from an EMBL/GenBank/DDBJ whole genome shotgun (WGS) entry which is preliminary data.</text>
</comment>
<dbReference type="InterPro" id="IPR009061">
    <property type="entry name" value="DNA-bd_dom_put_sf"/>
</dbReference>
<reference evidence="2" key="1">
    <citation type="submission" date="2019-08" db="EMBL/GenBank/DDBJ databases">
        <authorList>
            <person name="Kucharzyk K."/>
            <person name="Murdoch R.W."/>
            <person name="Higgins S."/>
            <person name="Loffler F."/>
        </authorList>
    </citation>
    <scope>NUCLEOTIDE SEQUENCE</scope>
</reference>
<proteinExistence type="predicted"/>
<gene>
    <name evidence="2" type="ORF">SDC9_171998</name>
</gene>
<dbReference type="InterPro" id="IPR010093">
    <property type="entry name" value="SinI_DNA-bd"/>
</dbReference>
<dbReference type="InterPro" id="IPR041657">
    <property type="entry name" value="HTH_17"/>
</dbReference>
<sequence length="76" mass="9180">MQELVKNYKSFNEGQVEKYGMDTKEASLFIGCSTYTIRELARKKLIPHYRVGNRIMFTKQALLKWIDKQEDRNWKY</sequence>
<dbReference type="EMBL" id="VSSQ01073500">
    <property type="protein sequence ID" value="MPN24597.1"/>
    <property type="molecule type" value="Genomic_DNA"/>
</dbReference>
<evidence type="ECO:0000313" key="2">
    <source>
        <dbReference type="EMBL" id="MPN24597.1"/>
    </source>
</evidence>
<dbReference type="AlphaFoldDB" id="A0A645GCG6"/>
<dbReference type="GO" id="GO:0003677">
    <property type="term" value="F:DNA binding"/>
    <property type="evidence" value="ECO:0007669"/>
    <property type="project" value="InterPro"/>
</dbReference>
<dbReference type="Pfam" id="PF12728">
    <property type="entry name" value="HTH_17"/>
    <property type="match status" value="1"/>
</dbReference>
<organism evidence="2">
    <name type="scientific">bioreactor metagenome</name>
    <dbReference type="NCBI Taxonomy" id="1076179"/>
    <lineage>
        <taxon>unclassified sequences</taxon>
        <taxon>metagenomes</taxon>
        <taxon>ecological metagenomes</taxon>
    </lineage>
</organism>